<evidence type="ECO:0000256" key="4">
    <source>
        <dbReference type="ARBA" id="ARBA00023049"/>
    </source>
</evidence>
<dbReference type="EMBL" id="OX395133">
    <property type="protein sequence ID" value="CAI5782042.1"/>
    <property type="molecule type" value="Genomic_DNA"/>
</dbReference>
<dbReference type="SMART" id="SM01154">
    <property type="entry name" value="DUF1704"/>
    <property type="match status" value="1"/>
</dbReference>
<protein>
    <recommendedName>
        <fullName evidence="8">KIAA0895 like</fullName>
    </recommendedName>
</protein>
<dbReference type="PANTHER" id="PTHR31817">
    <property type="match status" value="1"/>
</dbReference>
<feature type="region of interest" description="Disordered" evidence="5">
    <location>
        <begin position="1"/>
        <end position="130"/>
    </location>
</feature>
<dbReference type="InterPro" id="IPR012548">
    <property type="entry name" value="MATCAP"/>
</dbReference>
<evidence type="ECO:0000256" key="2">
    <source>
        <dbReference type="ARBA" id="ARBA00022670"/>
    </source>
</evidence>
<dbReference type="PANTHER" id="PTHR31817:SF1">
    <property type="entry name" value="MICROTUBULE-ASSOCIATED TYROSINE CARBOXYPEPTIDASE 1"/>
    <property type="match status" value="1"/>
</dbReference>
<dbReference type="Pfam" id="PF08014">
    <property type="entry name" value="MATCAP"/>
    <property type="match status" value="1"/>
</dbReference>
<evidence type="ECO:0000256" key="1">
    <source>
        <dbReference type="ARBA" id="ARBA00001947"/>
    </source>
</evidence>
<evidence type="ECO:0008006" key="8">
    <source>
        <dbReference type="Google" id="ProtNLM"/>
    </source>
</evidence>
<keyword evidence="2" id="KW-0645">Protease</keyword>
<organism evidence="6 7">
    <name type="scientific">Podarcis lilfordi</name>
    <name type="common">Lilford's wall lizard</name>
    <dbReference type="NCBI Taxonomy" id="74358"/>
    <lineage>
        <taxon>Eukaryota</taxon>
        <taxon>Metazoa</taxon>
        <taxon>Chordata</taxon>
        <taxon>Craniata</taxon>
        <taxon>Vertebrata</taxon>
        <taxon>Euteleostomi</taxon>
        <taxon>Lepidosauria</taxon>
        <taxon>Squamata</taxon>
        <taxon>Bifurcata</taxon>
        <taxon>Unidentata</taxon>
        <taxon>Episquamata</taxon>
        <taxon>Laterata</taxon>
        <taxon>Lacertibaenia</taxon>
        <taxon>Lacertidae</taxon>
        <taxon>Podarcis</taxon>
    </lineage>
</organism>
<evidence type="ECO:0000256" key="5">
    <source>
        <dbReference type="SAM" id="MobiDB-lite"/>
    </source>
</evidence>
<reference evidence="6" key="1">
    <citation type="submission" date="2022-12" db="EMBL/GenBank/DDBJ databases">
        <authorList>
            <person name="Alioto T."/>
            <person name="Alioto T."/>
            <person name="Gomez Garrido J."/>
        </authorList>
    </citation>
    <scope>NUCLEOTIDE SEQUENCE</scope>
</reference>
<name>A0AA35KPP8_9SAUR</name>
<proteinExistence type="predicted"/>
<feature type="region of interest" description="Disordered" evidence="5">
    <location>
        <begin position="165"/>
        <end position="195"/>
    </location>
</feature>
<keyword evidence="3" id="KW-0378">Hydrolase</keyword>
<evidence type="ECO:0000313" key="6">
    <source>
        <dbReference type="EMBL" id="CAI5782042.1"/>
    </source>
</evidence>
<accession>A0AA35KPP8</accession>
<evidence type="ECO:0000256" key="3">
    <source>
        <dbReference type="ARBA" id="ARBA00022801"/>
    </source>
</evidence>
<dbReference type="GO" id="GO:0006508">
    <property type="term" value="P:proteolysis"/>
    <property type="evidence" value="ECO:0007669"/>
    <property type="project" value="UniProtKB-KW"/>
</dbReference>
<dbReference type="AlphaFoldDB" id="A0AA35KPP8"/>
<comment type="cofactor">
    <cofactor evidence="1">
        <name>Zn(2+)</name>
        <dbReference type="ChEBI" id="CHEBI:29105"/>
    </cofactor>
</comment>
<feature type="compositionally biased region" description="Pro residues" evidence="5">
    <location>
        <begin position="118"/>
        <end position="127"/>
    </location>
</feature>
<sequence>MRAIGEAFRVPGEGAERAYPPLATHPRLSPKRCPGRPSKGFPQSRGEVRGQRLQPQPGSASEGRRTPPGPEQEPPWRRRFFGGRWSPPARGGVWLRGRASLRSATEHARSPCLSVCLSPPPSPPAPQTLPRFLRRTDQAGRGGGGGGSAAGASSERRILRAGLMTPPQRAAPKQDDSSSPGQRAPPKTKCLQNPEPQVPPPVGLCPAFQNPCSWMRRSESICAVNRRDRARGQIRSAASLPHLPKAKAERCIGAKRKSPCLLVALRPVNVDKEREKFFGACYAYNPQFEYAEPVPEAVLEKYKEASGQFISQAIGIIDAVLEKYSTYENFEASNGGKLLSKCQIWSIVRKYMQKEGCSGEVVVQLTEDLLSQAVMMVENSRPTLAINLSGARQNWLEGMLRHEIGTHYIRRVNNAHQPWHSSEGRQHYGLKPANPTEEGLASLHSVLFRKQPFLWRAALLYYTVYRASHMSFCELFHDLERYVQDPGVRWEYCVRAKRGQTDTSEPGCFSKDQVYLDGILRILRHRQTINFQLLAALGKVSYEDVSNLQKYGVLEKARIPHFMQDLERYMQQLNHIVTTNCLNDEELEQLLPE</sequence>
<dbReference type="GO" id="GO:0008237">
    <property type="term" value="F:metallopeptidase activity"/>
    <property type="evidence" value="ECO:0007669"/>
    <property type="project" value="UniProtKB-KW"/>
</dbReference>
<dbReference type="Proteomes" id="UP001178461">
    <property type="component" value="Chromosome 8"/>
</dbReference>
<keyword evidence="4" id="KW-0482">Metalloprotease</keyword>
<gene>
    <name evidence="6" type="ORF">PODLI_1B029038</name>
</gene>
<evidence type="ECO:0000313" key="7">
    <source>
        <dbReference type="Proteomes" id="UP001178461"/>
    </source>
</evidence>
<keyword evidence="7" id="KW-1185">Reference proteome</keyword>